<dbReference type="EMBL" id="DVNC01000002">
    <property type="protein sequence ID" value="HIU52490.1"/>
    <property type="molecule type" value="Genomic_DNA"/>
</dbReference>
<reference evidence="1" key="2">
    <citation type="journal article" date="2021" name="PeerJ">
        <title>Extensive microbial diversity within the chicken gut microbiome revealed by metagenomics and culture.</title>
        <authorList>
            <person name="Gilroy R."/>
            <person name="Ravi A."/>
            <person name="Getino M."/>
            <person name="Pursley I."/>
            <person name="Horton D.L."/>
            <person name="Alikhan N.F."/>
            <person name="Baker D."/>
            <person name="Gharbi K."/>
            <person name="Hall N."/>
            <person name="Watson M."/>
            <person name="Adriaenssens E.M."/>
            <person name="Foster-Nyarko E."/>
            <person name="Jarju S."/>
            <person name="Secka A."/>
            <person name="Antonio M."/>
            <person name="Oren A."/>
            <person name="Chaudhuri R.R."/>
            <person name="La Ragione R."/>
            <person name="Hildebrand F."/>
            <person name="Pallen M.J."/>
        </authorList>
    </citation>
    <scope>NUCLEOTIDE SEQUENCE</scope>
    <source>
        <strain evidence="1">ChiW3-316</strain>
    </source>
</reference>
<dbReference type="Pfam" id="PF09140">
    <property type="entry name" value="MipZ"/>
    <property type="match status" value="1"/>
</dbReference>
<evidence type="ECO:0000313" key="2">
    <source>
        <dbReference type="Proteomes" id="UP000824107"/>
    </source>
</evidence>
<dbReference type="Gene3D" id="3.40.50.300">
    <property type="entry name" value="P-loop containing nucleotide triphosphate hydrolases"/>
    <property type="match status" value="1"/>
</dbReference>
<gene>
    <name evidence="1" type="ORF">IAD20_00225</name>
</gene>
<dbReference type="Proteomes" id="UP000824107">
    <property type="component" value="Unassembled WGS sequence"/>
</dbReference>
<dbReference type="InterPro" id="IPR027417">
    <property type="entry name" value="P-loop_NTPase"/>
</dbReference>
<sequence length="266" mass="30216">MDNSKKAHIIVVSNEKGGTGKSTISMHLAIKLLQEGFSVATIDMDGRQGTLSRYIENRQNFCEKNKLALPIPVHYKFEPQENYSLIPADRGRVDHEIGKLMTSYDAIIIDTPGNKNYLFEEAHKFADTLITPISDSLIDLNVLAEIDFDSGKAGKPGHYANYIWDVKKYLASQGKAYLNWIVVGNKISALNSRNKNLFFEYLEKLSKLYGFRVCPGFKDRVIYKELFLEGLTVLDMQTDELKRRMSVSHIAAKREIRALAEFICPE</sequence>
<organism evidence="1 2">
    <name type="scientific">Candidatus Scatocola faecipullorum</name>
    <dbReference type="NCBI Taxonomy" id="2840917"/>
    <lineage>
        <taxon>Bacteria</taxon>
        <taxon>Pseudomonadati</taxon>
        <taxon>Pseudomonadota</taxon>
        <taxon>Alphaproteobacteria</taxon>
        <taxon>Rhodospirillales</taxon>
        <taxon>Rhodospirillaceae</taxon>
        <taxon>Rhodospirillaceae incertae sedis</taxon>
        <taxon>Candidatus Scatocola</taxon>
    </lineage>
</organism>
<name>A0A9D1SA35_9PROT</name>
<dbReference type="InterPro" id="IPR050678">
    <property type="entry name" value="DNA_Partitioning_ATPase"/>
</dbReference>
<dbReference type="CDD" id="cd02042">
    <property type="entry name" value="ParAB_family"/>
    <property type="match status" value="1"/>
</dbReference>
<reference evidence="1" key="1">
    <citation type="submission" date="2020-10" db="EMBL/GenBank/DDBJ databases">
        <authorList>
            <person name="Gilroy R."/>
        </authorList>
    </citation>
    <scope>NUCLEOTIDE SEQUENCE</scope>
    <source>
        <strain evidence="1">ChiW3-316</strain>
    </source>
</reference>
<dbReference type="SUPFAM" id="SSF52540">
    <property type="entry name" value="P-loop containing nucleoside triphosphate hydrolases"/>
    <property type="match status" value="1"/>
</dbReference>
<dbReference type="InterPro" id="IPR015223">
    <property type="entry name" value="MipZ"/>
</dbReference>
<protein>
    <submittedName>
        <fullName evidence="1">AAA family ATPase</fullName>
    </submittedName>
</protein>
<comment type="caution">
    <text evidence="1">The sequence shown here is derived from an EMBL/GenBank/DDBJ whole genome shotgun (WGS) entry which is preliminary data.</text>
</comment>
<dbReference type="PANTHER" id="PTHR13696">
    <property type="entry name" value="P-LOOP CONTAINING NUCLEOSIDE TRIPHOSPHATE HYDROLASE"/>
    <property type="match status" value="1"/>
</dbReference>
<dbReference type="PANTHER" id="PTHR13696:SF96">
    <property type="entry name" value="COBQ_COBB_MIND_PARA NUCLEOTIDE BINDING DOMAIN-CONTAINING PROTEIN"/>
    <property type="match status" value="1"/>
</dbReference>
<dbReference type="AlphaFoldDB" id="A0A9D1SA35"/>
<proteinExistence type="predicted"/>
<evidence type="ECO:0000313" key="1">
    <source>
        <dbReference type="EMBL" id="HIU52490.1"/>
    </source>
</evidence>
<accession>A0A9D1SA35</accession>